<gene>
    <name evidence="1" type="ORF">UFOVP635_27</name>
</gene>
<organism evidence="1">
    <name type="scientific">uncultured Caudovirales phage</name>
    <dbReference type="NCBI Taxonomy" id="2100421"/>
    <lineage>
        <taxon>Viruses</taxon>
        <taxon>Duplodnaviria</taxon>
        <taxon>Heunggongvirae</taxon>
        <taxon>Uroviricota</taxon>
        <taxon>Caudoviricetes</taxon>
        <taxon>Peduoviridae</taxon>
        <taxon>Maltschvirus</taxon>
        <taxon>Maltschvirus maltsch</taxon>
    </lineage>
</organism>
<accession>A0A6J5N4N9</accession>
<name>A0A6J5N4N9_9CAUD</name>
<evidence type="ECO:0000313" key="1">
    <source>
        <dbReference type="EMBL" id="CAB4153768.1"/>
    </source>
</evidence>
<proteinExistence type="predicted"/>
<reference evidence="1" key="1">
    <citation type="submission" date="2020-04" db="EMBL/GenBank/DDBJ databases">
        <authorList>
            <person name="Chiriac C."/>
            <person name="Salcher M."/>
            <person name="Ghai R."/>
            <person name="Kavagutti S V."/>
        </authorList>
    </citation>
    <scope>NUCLEOTIDE SEQUENCE</scope>
</reference>
<dbReference type="EMBL" id="LR796596">
    <property type="protein sequence ID" value="CAB4153768.1"/>
    <property type="molecule type" value="Genomic_DNA"/>
</dbReference>
<protein>
    <submittedName>
        <fullName evidence="1">Uncharacterized protein</fullName>
    </submittedName>
</protein>
<sequence>MDILENKSNKEILQSILAEVAKTANEVNCAAKDVAKARNRLTFLIVAANEMLNREED</sequence>